<organism evidence="1 2">
    <name type="scientific">Ixodes persulcatus</name>
    <name type="common">Taiga tick</name>
    <dbReference type="NCBI Taxonomy" id="34615"/>
    <lineage>
        <taxon>Eukaryota</taxon>
        <taxon>Metazoa</taxon>
        <taxon>Ecdysozoa</taxon>
        <taxon>Arthropoda</taxon>
        <taxon>Chelicerata</taxon>
        <taxon>Arachnida</taxon>
        <taxon>Acari</taxon>
        <taxon>Parasitiformes</taxon>
        <taxon>Ixodida</taxon>
        <taxon>Ixodoidea</taxon>
        <taxon>Ixodidae</taxon>
        <taxon>Ixodinae</taxon>
        <taxon>Ixodes</taxon>
    </lineage>
</organism>
<dbReference type="EMBL" id="JABSTQ010000683">
    <property type="protein sequence ID" value="KAG0445245.1"/>
    <property type="molecule type" value="Genomic_DNA"/>
</dbReference>
<reference evidence="1 2" key="1">
    <citation type="journal article" date="2020" name="Cell">
        <title>Large-Scale Comparative Analyses of Tick Genomes Elucidate Their Genetic Diversity and Vector Capacities.</title>
        <authorList>
            <consortium name="Tick Genome and Microbiome Consortium (TIGMIC)"/>
            <person name="Jia N."/>
            <person name="Wang J."/>
            <person name="Shi W."/>
            <person name="Du L."/>
            <person name="Sun Y."/>
            <person name="Zhan W."/>
            <person name="Jiang J.F."/>
            <person name="Wang Q."/>
            <person name="Zhang B."/>
            <person name="Ji P."/>
            <person name="Bell-Sakyi L."/>
            <person name="Cui X.M."/>
            <person name="Yuan T.T."/>
            <person name="Jiang B.G."/>
            <person name="Yang W.F."/>
            <person name="Lam T.T."/>
            <person name="Chang Q.C."/>
            <person name="Ding S.J."/>
            <person name="Wang X.J."/>
            <person name="Zhu J.G."/>
            <person name="Ruan X.D."/>
            <person name="Zhao L."/>
            <person name="Wei J.T."/>
            <person name="Ye R.Z."/>
            <person name="Que T.C."/>
            <person name="Du C.H."/>
            <person name="Zhou Y.H."/>
            <person name="Cheng J.X."/>
            <person name="Dai P.F."/>
            <person name="Guo W.B."/>
            <person name="Han X.H."/>
            <person name="Huang E.J."/>
            <person name="Li L.F."/>
            <person name="Wei W."/>
            <person name="Gao Y.C."/>
            <person name="Liu J.Z."/>
            <person name="Shao H.Z."/>
            <person name="Wang X."/>
            <person name="Wang C.C."/>
            <person name="Yang T.C."/>
            <person name="Huo Q.B."/>
            <person name="Li W."/>
            <person name="Chen H.Y."/>
            <person name="Chen S.E."/>
            <person name="Zhou L.G."/>
            <person name="Ni X.B."/>
            <person name="Tian J.H."/>
            <person name="Sheng Y."/>
            <person name="Liu T."/>
            <person name="Pan Y.S."/>
            <person name="Xia L.Y."/>
            <person name="Li J."/>
            <person name="Zhao F."/>
            <person name="Cao W.C."/>
        </authorList>
    </citation>
    <scope>NUCLEOTIDE SEQUENCE [LARGE SCALE GENOMIC DNA]</scope>
    <source>
        <strain evidence="1">Iper-2018</strain>
    </source>
</reference>
<name>A0AC60R2A4_IXOPE</name>
<protein>
    <submittedName>
        <fullName evidence="1">Uncharacterized protein</fullName>
    </submittedName>
</protein>
<sequence length="556" mass="61780">MSAESDADPIHPHCLNCISIVKCNARSEQRKSCQIVPCKLDCGASFHSCKCQEHQLLCPNVKVPCSNAVNGCPASLLRSQLGSHLQHCPASILSCTVEWNRWIMDTGNGARTACSQHTGRLQLDLALAMRDLRSLRQGNGGTCKRAEGVACRDSAGALVKAGVWKVASPRTPSSAGGACTLGAWEKGTLVVELSPGFVWTLRGPPGRPLKRMSELLAPPLRRGLPHPRSLQLQVGAHQLAPSVRTDRQCLSVMRGLPLLQNGQAAPQLRNCDAVDKSRESAPDAMNVDEYSVNGGGNCGVGDYRLLTAYGNCYLSKPLATPEVELHLEFLTRDSGLRFLDIVTVGFRRDEYAWHYQNVHRDIHGGLNGWLEQRCPLAQYGCGFSRRRFVPAPRGTEIVHSELLESFGVTFTAQHRRSWSPESRQGAAESSGNCCLLQVLQHIARFLDGFSLNNFSLVSQRCRDVSCSLLESRGMVMLKWERQAAGWRVGSKRWFFSNAFTPISKWYFSEEDNMSNHLKDCPFFKRNIKTRPHYCFTLHNGMPSSNRKRKELLQISF</sequence>
<evidence type="ECO:0000313" key="1">
    <source>
        <dbReference type="EMBL" id="KAG0445245.1"/>
    </source>
</evidence>
<keyword evidence="2" id="KW-1185">Reference proteome</keyword>
<gene>
    <name evidence="1" type="ORF">HPB47_017860</name>
</gene>
<evidence type="ECO:0000313" key="2">
    <source>
        <dbReference type="Proteomes" id="UP000805193"/>
    </source>
</evidence>
<dbReference type="Proteomes" id="UP000805193">
    <property type="component" value="Unassembled WGS sequence"/>
</dbReference>
<comment type="caution">
    <text evidence="1">The sequence shown here is derived from an EMBL/GenBank/DDBJ whole genome shotgun (WGS) entry which is preliminary data.</text>
</comment>
<proteinExistence type="predicted"/>
<accession>A0AC60R2A4</accession>